<dbReference type="SMART" id="SM00552">
    <property type="entry name" value="ADEAMc"/>
    <property type="match status" value="1"/>
</dbReference>
<dbReference type="OrthoDB" id="10268011at2759"/>
<dbReference type="RefSeq" id="XP_067547003.1">
    <property type="nucleotide sequence ID" value="XM_067693264.1"/>
</dbReference>
<dbReference type="PROSITE" id="PS50141">
    <property type="entry name" value="A_DEAMIN_EDITASE"/>
    <property type="match status" value="1"/>
</dbReference>
<comment type="caution">
    <text evidence="3">The sequence shown here is derived from an EMBL/GenBank/DDBJ whole genome shotgun (WGS) entry which is preliminary data.</text>
</comment>
<dbReference type="InterPro" id="IPR002466">
    <property type="entry name" value="A_deamin"/>
</dbReference>
<dbReference type="SUPFAM" id="SSF48452">
    <property type="entry name" value="TPR-like"/>
    <property type="match status" value="1"/>
</dbReference>
<dbReference type="GO" id="GO:0043829">
    <property type="term" value="F:tRNA-specific adenosine-37 deaminase activity"/>
    <property type="evidence" value="ECO:0007669"/>
    <property type="project" value="TreeGrafter"/>
</dbReference>
<evidence type="ECO:0000313" key="3">
    <source>
        <dbReference type="EMBL" id="KAG5417887.1"/>
    </source>
</evidence>
<dbReference type="InterPro" id="IPR028061">
    <property type="entry name" value="Fis1_TPR_C"/>
</dbReference>
<keyword evidence="1" id="KW-0812">Transmembrane</keyword>
<dbReference type="InterPro" id="IPR011990">
    <property type="entry name" value="TPR-like_helical_dom_sf"/>
</dbReference>
<name>A0A8H7ZFU3_9ASCO</name>
<dbReference type="GO" id="GO:0003723">
    <property type="term" value="F:RNA binding"/>
    <property type="evidence" value="ECO:0007669"/>
    <property type="project" value="InterPro"/>
</dbReference>
<gene>
    <name evidence="3" type="ORF">I9W82_004215</name>
</gene>
<dbReference type="PANTHER" id="PTHR47803:SF1">
    <property type="entry name" value="TRNA-SPECIFIC ADENOSINE DEAMINASE 1"/>
    <property type="match status" value="1"/>
</dbReference>
<dbReference type="Gene3D" id="1.25.40.10">
    <property type="entry name" value="Tetratricopeptide repeat domain"/>
    <property type="match status" value="1"/>
</dbReference>
<organism evidence="3 4">
    <name type="scientific">Candida metapsilosis</name>
    <dbReference type="NCBI Taxonomy" id="273372"/>
    <lineage>
        <taxon>Eukaryota</taxon>
        <taxon>Fungi</taxon>
        <taxon>Dikarya</taxon>
        <taxon>Ascomycota</taxon>
        <taxon>Saccharomycotina</taxon>
        <taxon>Pichiomycetes</taxon>
        <taxon>Debaryomycetaceae</taxon>
        <taxon>Candida/Lodderomyces clade</taxon>
        <taxon>Candida</taxon>
    </lineage>
</organism>
<protein>
    <recommendedName>
        <fullName evidence="2">A to I editase domain-containing protein</fullName>
    </recommendedName>
</protein>
<dbReference type="GeneID" id="93652844"/>
<dbReference type="CDD" id="cd12212">
    <property type="entry name" value="Fis1"/>
    <property type="match status" value="1"/>
</dbReference>
<keyword evidence="1" id="KW-0472">Membrane</keyword>
<dbReference type="InterPro" id="IPR042935">
    <property type="entry name" value="Tad1"/>
</dbReference>
<evidence type="ECO:0000259" key="2">
    <source>
        <dbReference type="PROSITE" id="PS50141"/>
    </source>
</evidence>
<sequence>MFGSVYPALEELKQPLSEEQLTVLRNQLKSEEPKPSPQTQFNYAWGLLKSPTRKHQQEAVVILTSLYKQEPSMRREVLYYLSLGSFKLGDYSNAKRYIETLLKSEPENSQALSLLENINDKIAQEGLIGIGVAGGVLAVGVGIIGALVRRTTAVIKQFNDLNLKSGKPATRSNGVTEWTVLASVVAIDDNRIVPITLATGVKVLPDKVRSYSQGGVVHDMHAEVLALRLFNYFLLEEAMNPQSSWIERRHKLKFKDVKLALFVSEPPCGDASMNYLSSSLESNEAWASSRTGSFVRGRNNFDQLGVVRTKPGRTDSLISYSKSCSDKLCLKQLTGICNAATAHIFEPIYLDYLVVNKVGVADFDRCFKSRFQTEHVHYLELLPYDTDAYEFHKADDKEPCPLSLLYVVPLNVHQVLNNGVKNGAFVKNRAPKPGGESIISNNSFMKMLCRLCQIDQPTYNSFKMADTERQALKCSGQKLLRNWRHTSIDNFDL</sequence>
<dbReference type="AlphaFoldDB" id="A0A8H7ZFU3"/>
<dbReference type="GO" id="GO:0002100">
    <property type="term" value="P:tRNA wobble adenosine to inosine editing"/>
    <property type="evidence" value="ECO:0007669"/>
    <property type="project" value="InterPro"/>
</dbReference>
<dbReference type="InterPro" id="IPR028058">
    <property type="entry name" value="Fis1_TPR_N"/>
</dbReference>
<dbReference type="PANTHER" id="PTHR47803">
    <property type="entry name" value="TRNA-SPECIFIC ADENOSINE DEAMINASE 1"/>
    <property type="match status" value="1"/>
</dbReference>
<feature type="transmembrane region" description="Helical" evidence="1">
    <location>
        <begin position="127"/>
        <end position="148"/>
    </location>
</feature>
<proteinExistence type="predicted"/>
<dbReference type="InterPro" id="IPR033745">
    <property type="entry name" value="Fis1_cytosol"/>
</dbReference>
<dbReference type="Pfam" id="PF02137">
    <property type="entry name" value="A_deamin"/>
    <property type="match status" value="1"/>
</dbReference>
<dbReference type="Pfam" id="PF14852">
    <property type="entry name" value="Fis1_TPR_N"/>
    <property type="match status" value="1"/>
</dbReference>
<evidence type="ECO:0000256" key="1">
    <source>
        <dbReference type="SAM" id="Phobius"/>
    </source>
</evidence>
<evidence type="ECO:0000313" key="4">
    <source>
        <dbReference type="Proteomes" id="UP000669133"/>
    </source>
</evidence>
<accession>A0A8H7ZFU3</accession>
<reference evidence="3 4" key="1">
    <citation type="submission" date="2020-12" db="EMBL/GenBank/DDBJ databases">
        <title>Effect of drift, selection, and recombination on the evolution of hybrid genomes in Candida yeast pathogens.</title>
        <authorList>
            <person name="Mixao V."/>
            <person name="Ksiezopolska E."/>
            <person name="Saus E."/>
            <person name="Boekhout T."/>
            <person name="Gacser A."/>
            <person name="Gabaldon T."/>
        </authorList>
    </citation>
    <scope>NUCLEOTIDE SEQUENCE [LARGE SCALE GENOMIC DNA]</scope>
    <source>
        <strain evidence="3 4">BP57</strain>
    </source>
</reference>
<feature type="domain" description="A to I editase" evidence="2">
    <location>
        <begin position="196"/>
        <end position="355"/>
    </location>
</feature>
<dbReference type="EMBL" id="JAEOAQ010000006">
    <property type="protein sequence ID" value="KAG5417887.1"/>
    <property type="molecule type" value="Genomic_DNA"/>
</dbReference>
<keyword evidence="1" id="KW-1133">Transmembrane helix</keyword>
<keyword evidence="4" id="KW-1185">Reference proteome</keyword>
<dbReference type="Proteomes" id="UP000669133">
    <property type="component" value="Unassembled WGS sequence"/>
</dbReference>
<dbReference type="Pfam" id="PF14853">
    <property type="entry name" value="Fis1_TPR_C"/>
    <property type="match status" value="1"/>
</dbReference>